<sequence length="123" mass="12791">MTANDSGPEFHPPPMSGLLDVEVVCDEAGEAVVVVQGELDRASVPLLAGCLRELLNTGGAGRTVVVNLAGTTFVDVGGMCALSEAAGLARDRGSRLHLAGCSTRLVRLLHLFDGFDMVPSDRT</sequence>
<dbReference type="CDD" id="cd07043">
    <property type="entry name" value="STAS_anti-anti-sigma_factors"/>
    <property type="match status" value="1"/>
</dbReference>
<dbReference type="SUPFAM" id="SSF52091">
    <property type="entry name" value="SpoIIaa-like"/>
    <property type="match status" value="1"/>
</dbReference>
<feature type="domain" description="STAS" evidence="1">
    <location>
        <begin position="29"/>
        <end position="123"/>
    </location>
</feature>
<dbReference type="PROSITE" id="PS50801">
    <property type="entry name" value="STAS"/>
    <property type="match status" value="1"/>
</dbReference>
<protein>
    <submittedName>
        <fullName evidence="2">STAS domain-containing protein</fullName>
    </submittedName>
</protein>
<evidence type="ECO:0000259" key="1">
    <source>
        <dbReference type="PROSITE" id="PS50801"/>
    </source>
</evidence>
<gene>
    <name evidence="2" type="ORF">RM445_19060</name>
</gene>
<dbReference type="Proteomes" id="UP001183202">
    <property type="component" value="Unassembled WGS sequence"/>
</dbReference>
<name>A0ABU2NCF3_9PSEU</name>
<evidence type="ECO:0000313" key="3">
    <source>
        <dbReference type="Proteomes" id="UP001183202"/>
    </source>
</evidence>
<dbReference type="RefSeq" id="WP_311558025.1">
    <property type="nucleotide sequence ID" value="NZ_JAVREJ010000013.1"/>
</dbReference>
<keyword evidence="3" id="KW-1185">Reference proteome</keyword>
<reference evidence="3" key="1">
    <citation type="submission" date="2023-07" db="EMBL/GenBank/DDBJ databases">
        <title>30 novel species of actinomycetes from the DSMZ collection.</title>
        <authorList>
            <person name="Nouioui I."/>
        </authorList>
    </citation>
    <scope>NUCLEOTIDE SEQUENCE [LARGE SCALE GENOMIC DNA]</scope>
    <source>
        <strain evidence="3">DSM 45834</strain>
    </source>
</reference>
<dbReference type="EMBL" id="JAVREJ010000013">
    <property type="protein sequence ID" value="MDT0351632.1"/>
    <property type="molecule type" value="Genomic_DNA"/>
</dbReference>
<dbReference type="Gene3D" id="3.30.750.24">
    <property type="entry name" value="STAS domain"/>
    <property type="match status" value="1"/>
</dbReference>
<organism evidence="2 3">
    <name type="scientific">Pseudonocardia charpentierae</name>
    <dbReference type="NCBI Taxonomy" id="3075545"/>
    <lineage>
        <taxon>Bacteria</taxon>
        <taxon>Bacillati</taxon>
        <taxon>Actinomycetota</taxon>
        <taxon>Actinomycetes</taxon>
        <taxon>Pseudonocardiales</taxon>
        <taxon>Pseudonocardiaceae</taxon>
        <taxon>Pseudonocardia</taxon>
    </lineage>
</organism>
<dbReference type="InterPro" id="IPR058548">
    <property type="entry name" value="MlaB-like_STAS"/>
</dbReference>
<comment type="caution">
    <text evidence="2">The sequence shown here is derived from an EMBL/GenBank/DDBJ whole genome shotgun (WGS) entry which is preliminary data.</text>
</comment>
<proteinExistence type="predicted"/>
<dbReference type="Pfam" id="PF13466">
    <property type="entry name" value="STAS_2"/>
    <property type="match status" value="1"/>
</dbReference>
<accession>A0ABU2NCF3</accession>
<dbReference type="InterPro" id="IPR002645">
    <property type="entry name" value="STAS_dom"/>
</dbReference>
<evidence type="ECO:0000313" key="2">
    <source>
        <dbReference type="EMBL" id="MDT0351632.1"/>
    </source>
</evidence>
<dbReference type="InterPro" id="IPR036513">
    <property type="entry name" value="STAS_dom_sf"/>
</dbReference>